<evidence type="ECO:0000313" key="2">
    <source>
        <dbReference type="EMBL" id="EAY25556.1"/>
    </source>
</evidence>
<evidence type="ECO:0000313" key="3">
    <source>
        <dbReference type="Proteomes" id="UP000004095"/>
    </source>
</evidence>
<sequence length="150" mass="17541">METHKIVTKKGMIYYEESLNALVALWNDRFMLQGEYRETMEQVLELMKSTGASSFITDVRTSKVLSRDQQEYQINEMFPKFIRAGLKRSAYVVPKDVFVQSAIGRAEQELRKYVDVQKFKDLESAKDWVREESIRETQEANNKPEGTDTE</sequence>
<reference evidence="2 3" key="1">
    <citation type="submission" date="2007-01" db="EMBL/GenBank/DDBJ databases">
        <authorList>
            <person name="Haygood M."/>
            <person name="Podell S."/>
            <person name="Anderson C."/>
            <person name="Hopkinson B."/>
            <person name="Roe K."/>
            <person name="Barbeau K."/>
            <person name="Gaasterland T."/>
            <person name="Ferriera S."/>
            <person name="Johnson J."/>
            <person name="Kravitz S."/>
            <person name="Beeson K."/>
            <person name="Sutton G."/>
            <person name="Rogers Y.-H."/>
            <person name="Friedman R."/>
            <person name="Frazier M."/>
            <person name="Venter J.C."/>
        </authorList>
    </citation>
    <scope>NUCLEOTIDE SEQUENCE [LARGE SCALE GENOMIC DNA]</scope>
    <source>
        <strain evidence="2 3">ATCC 23134</strain>
    </source>
</reference>
<feature type="region of interest" description="Disordered" evidence="1">
    <location>
        <begin position="131"/>
        <end position="150"/>
    </location>
</feature>
<dbReference type="RefSeq" id="WP_002702557.1">
    <property type="nucleotide sequence ID" value="NZ_AAWS01000046.1"/>
</dbReference>
<evidence type="ECO:0000256" key="1">
    <source>
        <dbReference type="SAM" id="MobiDB-lite"/>
    </source>
</evidence>
<gene>
    <name evidence="2" type="ORF">M23134_00654</name>
</gene>
<dbReference type="OrthoDB" id="980760at2"/>
<dbReference type="AlphaFoldDB" id="A1ZVL3"/>
<name>A1ZVL3_MICM2</name>
<keyword evidence="3" id="KW-1185">Reference proteome</keyword>
<organism evidence="2 3">
    <name type="scientific">Microscilla marina ATCC 23134</name>
    <dbReference type="NCBI Taxonomy" id="313606"/>
    <lineage>
        <taxon>Bacteria</taxon>
        <taxon>Pseudomonadati</taxon>
        <taxon>Bacteroidota</taxon>
        <taxon>Cytophagia</taxon>
        <taxon>Cytophagales</taxon>
        <taxon>Microscillaceae</taxon>
        <taxon>Microscilla</taxon>
    </lineage>
</organism>
<evidence type="ECO:0008006" key="4">
    <source>
        <dbReference type="Google" id="ProtNLM"/>
    </source>
</evidence>
<protein>
    <recommendedName>
        <fullName evidence="4">STAS/SEC14 domain-containing protein</fullName>
    </recommendedName>
</protein>
<dbReference type="Proteomes" id="UP000004095">
    <property type="component" value="Unassembled WGS sequence"/>
</dbReference>
<accession>A1ZVL3</accession>
<dbReference type="EMBL" id="AAWS01000046">
    <property type="protein sequence ID" value="EAY25556.1"/>
    <property type="molecule type" value="Genomic_DNA"/>
</dbReference>
<proteinExistence type="predicted"/>
<comment type="caution">
    <text evidence="2">The sequence shown here is derived from an EMBL/GenBank/DDBJ whole genome shotgun (WGS) entry which is preliminary data.</text>
</comment>